<dbReference type="GO" id="GO:0009117">
    <property type="term" value="P:nucleotide metabolic process"/>
    <property type="evidence" value="ECO:0007669"/>
    <property type="project" value="UniProtKB-KW"/>
</dbReference>
<dbReference type="Pfam" id="PF01725">
    <property type="entry name" value="Ham1p_like"/>
    <property type="match status" value="1"/>
</dbReference>
<dbReference type="Proteomes" id="UP000290975">
    <property type="component" value="Unassembled WGS sequence"/>
</dbReference>
<evidence type="ECO:0000256" key="1">
    <source>
        <dbReference type="ARBA" id="ARBA00008023"/>
    </source>
</evidence>
<comment type="similarity">
    <text evidence="1">Belongs to the HAM1 NTPase family.</text>
</comment>
<gene>
    <name evidence="4" type="ORF">MBESOW_P2782</name>
</gene>
<name>A0A401J4F1_SPHXE</name>
<keyword evidence="5" id="KW-1185">Reference proteome</keyword>
<dbReference type="InterPro" id="IPR002637">
    <property type="entry name" value="RdgB/HAM1"/>
</dbReference>
<reference evidence="4 5" key="1">
    <citation type="submission" date="2014-12" db="EMBL/GenBank/DDBJ databases">
        <title>Whole genome sequencing of Sphingobium xenophagum OW59.</title>
        <authorList>
            <person name="Ohta Y."/>
            <person name="Nishi S."/>
            <person name="Hatada Y."/>
        </authorList>
    </citation>
    <scope>NUCLEOTIDE SEQUENCE [LARGE SCALE GENOMIC DNA]</scope>
    <source>
        <strain evidence="4 5">OW59</strain>
    </source>
</reference>
<dbReference type="PANTHER" id="PTHR11067">
    <property type="entry name" value="INOSINE TRIPHOSPHATE PYROPHOSPHATASE/HAM1 PROTEIN"/>
    <property type="match status" value="1"/>
</dbReference>
<organism evidence="4 5">
    <name type="scientific">Sphingobium xenophagum</name>
    <dbReference type="NCBI Taxonomy" id="121428"/>
    <lineage>
        <taxon>Bacteria</taxon>
        <taxon>Pseudomonadati</taxon>
        <taxon>Pseudomonadota</taxon>
        <taxon>Alphaproteobacteria</taxon>
        <taxon>Sphingomonadales</taxon>
        <taxon>Sphingomonadaceae</taxon>
        <taxon>Sphingobium</taxon>
    </lineage>
</organism>
<keyword evidence="2 4" id="KW-0378">Hydrolase</keyword>
<evidence type="ECO:0000256" key="3">
    <source>
        <dbReference type="ARBA" id="ARBA00023080"/>
    </source>
</evidence>
<dbReference type="GO" id="GO:0047429">
    <property type="term" value="F:nucleoside triphosphate diphosphatase activity"/>
    <property type="evidence" value="ECO:0007669"/>
    <property type="project" value="InterPro"/>
</dbReference>
<sequence>MKPPTVYYATSSPFKRAEIDILRKEPLAVGEGADPTPIGDYCDLQFTNVATNEPLEISLNKMVDHKVRSAYRQLLTPCIVEHAGLILEKQESTGFPGGLTQPMWDSLEAQEFLERVGRPGEIAIAQAVVGYCDGVNVWTFVGETKGKLAAEPRGKREFYWDTIFCPDEFGGETYAEICEQPDGLARKLTVSQSAKAMRQFVEHLRNHGPGNLFANVF</sequence>
<dbReference type="InterPro" id="IPR029001">
    <property type="entry name" value="ITPase-like_fam"/>
</dbReference>
<dbReference type="Gene3D" id="3.90.950.10">
    <property type="match status" value="1"/>
</dbReference>
<dbReference type="GO" id="GO:0005737">
    <property type="term" value="C:cytoplasm"/>
    <property type="evidence" value="ECO:0007669"/>
    <property type="project" value="TreeGrafter"/>
</dbReference>
<comment type="caution">
    <text evidence="4">The sequence shown here is derived from an EMBL/GenBank/DDBJ whole genome shotgun (WGS) entry which is preliminary data.</text>
</comment>
<dbReference type="SUPFAM" id="SSF52972">
    <property type="entry name" value="ITPase-like"/>
    <property type="match status" value="1"/>
</dbReference>
<dbReference type="RefSeq" id="WP_130753280.1">
    <property type="nucleotide sequence ID" value="NZ_BBQY01000016.1"/>
</dbReference>
<evidence type="ECO:0000313" key="4">
    <source>
        <dbReference type="EMBL" id="GBH31526.1"/>
    </source>
</evidence>
<dbReference type="GO" id="GO:0009143">
    <property type="term" value="P:nucleoside triphosphate catabolic process"/>
    <property type="evidence" value="ECO:0007669"/>
    <property type="project" value="InterPro"/>
</dbReference>
<dbReference type="EMBL" id="BBQY01000016">
    <property type="protein sequence ID" value="GBH31526.1"/>
    <property type="molecule type" value="Genomic_DNA"/>
</dbReference>
<accession>A0A401J4F1</accession>
<proteinExistence type="inferred from homology"/>
<protein>
    <submittedName>
        <fullName evidence="4">XTP/dITP diphosphohydrolase</fullName>
    </submittedName>
</protein>
<dbReference type="AlphaFoldDB" id="A0A401J4F1"/>
<keyword evidence="3" id="KW-0546">Nucleotide metabolism</keyword>
<evidence type="ECO:0000256" key="2">
    <source>
        <dbReference type="ARBA" id="ARBA00022801"/>
    </source>
</evidence>
<evidence type="ECO:0000313" key="5">
    <source>
        <dbReference type="Proteomes" id="UP000290975"/>
    </source>
</evidence>
<dbReference type="PANTHER" id="PTHR11067:SF9">
    <property type="entry name" value="INOSINE TRIPHOSPHATE PYROPHOSPHATASE"/>
    <property type="match status" value="1"/>
</dbReference>